<dbReference type="STRING" id="1214242.B446_04235"/>
<evidence type="ECO:0000313" key="2">
    <source>
        <dbReference type="EMBL" id="AGS67675.1"/>
    </source>
</evidence>
<dbReference type="RefSeq" id="WP_020938159.1">
    <property type="nucleotide sequence ID" value="NC_021985.1"/>
</dbReference>
<evidence type="ECO:0000313" key="3">
    <source>
        <dbReference type="Proteomes" id="UP000015423"/>
    </source>
</evidence>
<sequence length="424" mass="45852">MPAEEVRSEASLGSLTFGSPLTATPKTPVSAPRPHATWDLPFGKAWVHLGADEQFTRPVLIADGFELGATDPAVLYNGLNDNLPDEQNPNRPRYHFLDQLRSLGRTVVLIGFDERSASLLENARTIREAVIEANNQKQGSTELMVGGFSMGGILARYALAKMEADGERHGTAVYFSYDSPHRGAVIPVGLQAFAAFIPNLAGQAPDPNNDFYRYISSPAARQMLAYYYDHEKDSVGVDPLRQDFLDKLEEVGGWPTIPRRIAVANGAGDGQATSVQPGRIAVRSTGARPFPGTTFHTQRQGDNEQVALLRRYKVGGILEKSITTSGLPELDGAPGGTLASYGLVAKTIVDAGGTVELNHPAVCFVPTVSAVAIRDITDQADLYTPVEDLDPAESELEFLCGSSNTLHTSIVRELCEWLIEHLPE</sequence>
<protein>
    <recommendedName>
        <fullName evidence="4">DUF676 domain-containing protein</fullName>
    </recommendedName>
</protein>
<organism evidence="2 3">
    <name type="scientific">Streptomyces collinus (strain DSM 40733 / Tue 365)</name>
    <dbReference type="NCBI Taxonomy" id="1214242"/>
    <lineage>
        <taxon>Bacteria</taxon>
        <taxon>Bacillati</taxon>
        <taxon>Actinomycetota</taxon>
        <taxon>Actinomycetes</taxon>
        <taxon>Kitasatosporales</taxon>
        <taxon>Streptomycetaceae</taxon>
        <taxon>Streptomyces</taxon>
    </lineage>
</organism>
<proteinExistence type="predicted"/>
<keyword evidence="3" id="KW-1185">Reference proteome</keyword>
<evidence type="ECO:0000256" key="1">
    <source>
        <dbReference type="SAM" id="MobiDB-lite"/>
    </source>
</evidence>
<dbReference type="eggNOG" id="COG1075">
    <property type="taxonomic scope" value="Bacteria"/>
</dbReference>
<reference evidence="3" key="1">
    <citation type="submission" date="2012-10" db="EMBL/GenBank/DDBJ databases">
        <title>The complete genome sequence of Streptomyces collinus Tu 365.</title>
        <authorList>
            <person name="Ruckert C."/>
            <person name="Szczepanowski R."/>
            <person name="Goesmann A."/>
            <person name="Pross E.K."/>
            <person name="Musiol E.M."/>
            <person name="Blin K."/>
            <person name="Wohlleben W."/>
            <person name="Puhler A."/>
            <person name="Weber T."/>
            <person name="Kalinowski J."/>
        </authorList>
    </citation>
    <scope>NUCLEOTIDE SEQUENCE [LARGE SCALE GENOMIC DNA]</scope>
    <source>
        <strain evidence="3">DSM 40733 / Tue 365</strain>
    </source>
</reference>
<evidence type="ECO:0008006" key="4">
    <source>
        <dbReference type="Google" id="ProtNLM"/>
    </source>
</evidence>
<dbReference type="InterPro" id="IPR029058">
    <property type="entry name" value="AB_hydrolase_fold"/>
</dbReference>
<dbReference type="HOGENOM" id="CLU_681371_0_0_11"/>
<accession>S5VGU2</accession>
<name>S5VGU2_STRC3</name>
<dbReference type="Gene3D" id="3.40.50.1820">
    <property type="entry name" value="alpha/beta hydrolase"/>
    <property type="match status" value="1"/>
</dbReference>
<dbReference type="KEGG" id="sci:B446_04235"/>
<feature type="compositionally biased region" description="Polar residues" evidence="1">
    <location>
        <begin position="11"/>
        <end position="27"/>
    </location>
</feature>
<dbReference type="SUPFAM" id="SSF53474">
    <property type="entry name" value="alpha/beta-Hydrolases"/>
    <property type="match status" value="1"/>
</dbReference>
<dbReference type="PATRIC" id="fig|1214242.5.peg.882"/>
<dbReference type="Proteomes" id="UP000015423">
    <property type="component" value="Chromosome"/>
</dbReference>
<dbReference type="AlphaFoldDB" id="S5VGU2"/>
<feature type="region of interest" description="Disordered" evidence="1">
    <location>
        <begin position="1"/>
        <end position="34"/>
    </location>
</feature>
<dbReference type="EMBL" id="CP006259">
    <property type="protein sequence ID" value="AGS67675.1"/>
    <property type="molecule type" value="Genomic_DNA"/>
</dbReference>
<reference evidence="2 3" key="2">
    <citation type="journal article" date="2013" name="J. Biotechnol.">
        <title>Complete genome sequence of the kirromycin producer Streptomyces collinus Tu 365 consisting of a linear chromosome and two linear plasmids.</title>
        <authorList>
            <person name="Ruckert C."/>
            <person name="Szczepanowski R."/>
            <person name="Albersmeier A."/>
            <person name="Goesmann A."/>
            <person name="Iftime D."/>
            <person name="Musiol E.M."/>
            <person name="Blin K."/>
            <person name="Wohlleben W."/>
            <person name="Puhler A."/>
            <person name="Kalinowski J."/>
            <person name="Weber T."/>
        </authorList>
    </citation>
    <scope>NUCLEOTIDE SEQUENCE [LARGE SCALE GENOMIC DNA]</scope>
    <source>
        <strain evidence="3">DSM 40733 / Tue 365</strain>
    </source>
</reference>
<gene>
    <name evidence="2" type="ORF">B446_04235</name>
</gene>